<dbReference type="Proteomes" id="UP000183376">
    <property type="component" value="Chromosome I"/>
</dbReference>
<evidence type="ECO:0000256" key="3">
    <source>
        <dbReference type="ARBA" id="ARBA00023082"/>
    </source>
</evidence>
<comment type="similarity">
    <text evidence="1">Belongs to the sigma-70 factor family. ECF subfamily.</text>
</comment>
<dbReference type="InterPro" id="IPR014284">
    <property type="entry name" value="RNA_pol_sigma-70_dom"/>
</dbReference>
<dbReference type="PANTHER" id="PTHR43133">
    <property type="entry name" value="RNA POLYMERASE ECF-TYPE SIGMA FACTO"/>
    <property type="match status" value="1"/>
</dbReference>
<dbReference type="EMBL" id="LT629701">
    <property type="protein sequence ID" value="SDM53828.1"/>
    <property type="molecule type" value="Genomic_DNA"/>
</dbReference>
<dbReference type="Pfam" id="PF04542">
    <property type="entry name" value="Sigma70_r2"/>
    <property type="match status" value="1"/>
</dbReference>
<dbReference type="Pfam" id="PF08281">
    <property type="entry name" value="Sigma70_r4_2"/>
    <property type="match status" value="1"/>
</dbReference>
<dbReference type="Gene3D" id="1.10.10.10">
    <property type="entry name" value="Winged helix-like DNA-binding domain superfamily/Winged helix DNA-binding domain"/>
    <property type="match status" value="1"/>
</dbReference>
<feature type="domain" description="RNA polymerase sigma factor 70 region 4 type 2" evidence="7">
    <location>
        <begin position="140"/>
        <end position="191"/>
    </location>
</feature>
<dbReference type="Gene3D" id="1.10.1740.10">
    <property type="match status" value="1"/>
</dbReference>
<evidence type="ECO:0000256" key="1">
    <source>
        <dbReference type="ARBA" id="ARBA00010641"/>
    </source>
</evidence>
<dbReference type="NCBIfam" id="TIGR02937">
    <property type="entry name" value="sigma70-ECF"/>
    <property type="match status" value="1"/>
</dbReference>
<dbReference type="CDD" id="cd06171">
    <property type="entry name" value="Sigma70_r4"/>
    <property type="match status" value="1"/>
</dbReference>
<dbReference type="InterPro" id="IPR007627">
    <property type="entry name" value="RNA_pol_sigma70_r2"/>
</dbReference>
<dbReference type="eggNOG" id="COG1595">
    <property type="taxonomic scope" value="Bacteria"/>
</dbReference>
<evidence type="ECO:0000259" key="6">
    <source>
        <dbReference type="Pfam" id="PF04542"/>
    </source>
</evidence>
<accession>A0A1G9U1Q1</accession>
<dbReference type="InterPro" id="IPR014325">
    <property type="entry name" value="RNA_pol_sigma-E_actinobac"/>
</dbReference>
<evidence type="ECO:0000256" key="2">
    <source>
        <dbReference type="ARBA" id="ARBA00023015"/>
    </source>
</evidence>
<dbReference type="PANTHER" id="PTHR43133:SF50">
    <property type="entry name" value="ECF RNA POLYMERASE SIGMA FACTOR SIGM"/>
    <property type="match status" value="1"/>
</dbReference>
<dbReference type="SUPFAM" id="SSF88946">
    <property type="entry name" value="Sigma2 domain of RNA polymerase sigma factors"/>
    <property type="match status" value="1"/>
</dbReference>
<dbReference type="GO" id="GO:0016987">
    <property type="term" value="F:sigma factor activity"/>
    <property type="evidence" value="ECO:0007669"/>
    <property type="project" value="UniProtKB-KW"/>
</dbReference>
<reference evidence="8 9" key="1">
    <citation type="submission" date="2016-10" db="EMBL/GenBank/DDBJ databases">
        <authorList>
            <person name="de Groot N.N."/>
        </authorList>
    </citation>
    <scope>NUCLEOTIDE SEQUENCE [LARGE SCALE GENOMIC DNA]</scope>
    <source>
        <strain evidence="8 9">DSM 44149</strain>
    </source>
</reference>
<dbReference type="InterPro" id="IPR036388">
    <property type="entry name" value="WH-like_DNA-bd_sf"/>
</dbReference>
<sequence>MRTADEGVLAVPLPVAMRTAPGMARGRGHEVAMATVDDGFVEFVRERSSALLRTARLLCAGDRGAAEDLLQDVLARVYCRWNRIVGDPEPYVRAALFNAAKHRWRRRSRRVAEAQWDDVVVGERLSVEDGHEDQLVVRDMTMRALAQLPPRMRAVIVLRFFEDYSEEQTANLLGCSTGTVKSQTSRGLSKLRGLIELAGAPVEEPR</sequence>
<dbReference type="NCBIfam" id="TIGR02983">
    <property type="entry name" value="SigE-fam_strep"/>
    <property type="match status" value="1"/>
</dbReference>
<feature type="domain" description="RNA polymerase sigma-70 region 2" evidence="6">
    <location>
        <begin position="44"/>
        <end position="110"/>
    </location>
</feature>
<keyword evidence="9" id="KW-1185">Reference proteome</keyword>
<gene>
    <name evidence="8" type="ORF">SAMN04489726_2123</name>
</gene>
<dbReference type="STRING" id="211114.SAMN04489726_2123"/>
<protein>
    <submittedName>
        <fullName evidence="8">RNA polymerase sigma-70 factor, sigma-E family</fullName>
    </submittedName>
</protein>
<dbReference type="InterPro" id="IPR013324">
    <property type="entry name" value="RNA_pol_sigma_r3/r4-like"/>
</dbReference>
<keyword evidence="4" id="KW-0238">DNA-binding</keyword>
<organism evidence="8 9">
    <name type="scientific">Allokutzneria albata</name>
    <name type="common">Kibdelosporangium albatum</name>
    <dbReference type="NCBI Taxonomy" id="211114"/>
    <lineage>
        <taxon>Bacteria</taxon>
        <taxon>Bacillati</taxon>
        <taxon>Actinomycetota</taxon>
        <taxon>Actinomycetes</taxon>
        <taxon>Pseudonocardiales</taxon>
        <taxon>Pseudonocardiaceae</taxon>
        <taxon>Allokutzneria</taxon>
    </lineage>
</organism>
<dbReference type="InterPro" id="IPR013325">
    <property type="entry name" value="RNA_pol_sigma_r2"/>
</dbReference>
<name>A0A1G9U1Q1_ALLAB</name>
<dbReference type="GO" id="GO:0003677">
    <property type="term" value="F:DNA binding"/>
    <property type="evidence" value="ECO:0007669"/>
    <property type="project" value="UniProtKB-KW"/>
</dbReference>
<dbReference type="SUPFAM" id="SSF88659">
    <property type="entry name" value="Sigma3 and sigma4 domains of RNA polymerase sigma factors"/>
    <property type="match status" value="1"/>
</dbReference>
<evidence type="ECO:0000313" key="9">
    <source>
        <dbReference type="Proteomes" id="UP000183376"/>
    </source>
</evidence>
<evidence type="ECO:0000259" key="7">
    <source>
        <dbReference type="Pfam" id="PF08281"/>
    </source>
</evidence>
<dbReference type="AlphaFoldDB" id="A0A1G9U1Q1"/>
<evidence type="ECO:0000256" key="5">
    <source>
        <dbReference type="ARBA" id="ARBA00023163"/>
    </source>
</evidence>
<keyword evidence="2" id="KW-0805">Transcription regulation</keyword>
<dbReference type="GO" id="GO:0006352">
    <property type="term" value="P:DNA-templated transcription initiation"/>
    <property type="evidence" value="ECO:0007669"/>
    <property type="project" value="InterPro"/>
</dbReference>
<evidence type="ECO:0000256" key="4">
    <source>
        <dbReference type="ARBA" id="ARBA00023125"/>
    </source>
</evidence>
<keyword evidence="5" id="KW-0804">Transcription</keyword>
<dbReference type="InterPro" id="IPR013249">
    <property type="entry name" value="RNA_pol_sigma70_r4_t2"/>
</dbReference>
<evidence type="ECO:0000313" key="8">
    <source>
        <dbReference type="EMBL" id="SDM53828.1"/>
    </source>
</evidence>
<proteinExistence type="inferred from homology"/>
<keyword evidence="3" id="KW-0731">Sigma factor</keyword>
<dbReference type="InterPro" id="IPR039425">
    <property type="entry name" value="RNA_pol_sigma-70-like"/>
</dbReference>